<name>A0A931AT35_9FIRM</name>
<keyword evidence="4" id="KW-1185">Reference proteome</keyword>
<evidence type="ECO:0000256" key="1">
    <source>
        <dbReference type="ARBA" id="ARBA00022729"/>
    </source>
</evidence>
<dbReference type="InterPro" id="IPR038404">
    <property type="entry name" value="TRAP_DctP_sf"/>
</dbReference>
<proteinExistence type="predicted"/>
<evidence type="ECO:0000313" key="4">
    <source>
        <dbReference type="Proteomes" id="UP000621436"/>
    </source>
</evidence>
<feature type="chain" id="PRO_5037050361" evidence="2">
    <location>
        <begin position="25"/>
        <end position="347"/>
    </location>
</feature>
<gene>
    <name evidence="3" type="ORF">I0Q91_12760</name>
</gene>
<dbReference type="PIRSF" id="PIRSF006470">
    <property type="entry name" value="DctB"/>
    <property type="match status" value="1"/>
</dbReference>
<dbReference type="NCBIfam" id="TIGR00787">
    <property type="entry name" value="dctP"/>
    <property type="match status" value="1"/>
</dbReference>
<dbReference type="InterPro" id="IPR018389">
    <property type="entry name" value="DctP_fam"/>
</dbReference>
<dbReference type="PANTHER" id="PTHR33376">
    <property type="match status" value="1"/>
</dbReference>
<dbReference type="RefSeq" id="WP_270455019.1">
    <property type="nucleotide sequence ID" value="NZ_JADPIE010000008.1"/>
</dbReference>
<dbReference type="GO" id="GO:0030246">
    <property type="term" value="F:carbohydrate binding"/>
    <property type="evidence" value="ECO:0007669"/>
    <property type="project" value="TreeGrafter"/>
</dbReference>
<dbReference type="InterPro" id="IPR004682">
    <property type="entry name" value="TRAP_DctP"/>
</dbReference>
<dbReference type="Proteomes" id="UP000621436">
    <property type="component" value="Unassembled WGS sequence"/>
</dbReference>
<dbReference type="GO" id="GO:0055085">
    <property type="term" value="P:transmembrane transport"/>
    <property type="evidence" value="ECO:0007669"/>
    <property type="project" value="InterPro"/>
</dbReference>
<dbReference type="NCBIfam" id="NF037995">
    <property type="entry name" value="TRAP_S1"/>
    <property type="match status" value="1"/>
</dbReference>
<dbReference type="Gene3D" id="3.40.190.170">
    <property type="entry name" value="Bacterial extracellular solute-binding protein, family 7"/>
    <property type="match status" value="1"/>
</dbReference>
<dbReference type="PANTHER" id="PTHR33376:SF18">
    <property type="entry name" value="2,3-DIKETO-L-GULONATE-BINDING PERIPLASMIC PROTEIN YIAO"/>
    <property type="match status" value="1"/>
</dbReference>
<comment type="caution">
    <text evidence="3">The sequence shown here is derived from an EMBL/GenBank/DDBJ whole genome shotgun (WGS) entry which is preliminary data.</text>
</comment>
<organism evidence="3 4">
    <name type="scientific">Halonatronomonas betaini</name>
    <dbReference type="NCBI Taxonomy" id="2778430"/>
    <lineage>
        <taxon>Bacteria</taxon>
        <taxon>Bacillati</taxon>
        <taxon>Bacillota</taxon>
        <taxon>Clostridia</taxon>
        <taxon>Halanaerobiales</taxon>
        <taxon>Halarsenatibacteraceae</taxon>
        <taxon>Halonatronomonas</taxon>
    </lineage>
</organism>
<sequence>MSRKLKMFLVVLIAVLFISTSVLAAPLEIKLAHEEPGDVETSSSHAAALAFKNVIETESNNEMFVNIYPGNAMGRQRERLELTQANIVQVNVASIGGLSQFYEPVNAFDLPFAFPNHAVAYRVIDGEFGQRLSEEMEAETGLKLLTTSAGDFYVLSNNVRPIRTPEDMEGISFRVMSVPSHIAMMRSLGASATPIDWSELYTSLQTGVIDGQHNPIPIMAIGGLQEVQDYVTLTNHLYGTDWWVTSSEFYESLTDEQKRIFANAIDAAKVVGRGHKVLTGITTYGVDFLEEAGAEVYAPSAEELQMFRDAAIPAVLEAIEDDMGEAGLDFANRLLEAVEQVEAELYK</sequence>
<dbReference type="AlphaFoldDB" id="A0A931AT35"/>
<evidence type="ECO:0000256" key="2">
    <source>
        <dbReference type="SAM" id="SignalP"/>
    </source>
</evidence>
<keyword evidence="1 2" id="KW-0732">Signal</keyword>
<protein>
    <submittedName>
        <fullName evidence="3">DctP family TRAP transporter solute-binding subunit</fullName>
    </submittedName>
</protein>
<dbReference type="Pfam" id="PF03480">
    <property type="entry name" value="DctP"/>
    <property type="match status" value="1"/>
</dbReference>
<feature type="signal peptide" evidence="2">
    <location>
        <begin position="1"/>
        <end position="24"/>
    </location>
</feature>
<dbReference type="GO" id="GO:0030288">
    <property type="term" value="C:outer membrane-bounded periplasmic space"/>
    <property type="evidence" value="ECO:0007669"/>
    <property type="project" value="InterPro"/>
</dbReference>
<accession>A0A931AT35</accession>
<evidence type="ECO:0000313" key="3">
    <source>
        <dbReference type="EMBL" id="MBF8437957.1"/>
    </source>
</evidence>
<reference evidence="3" key="1">
    <citation type="submission" date="2020-11" db="EMBL/GenBank/DDBJ databases">
        <title>Halonatronomonas betainensis gen. nov., sp. nov. a novel haloalkaliphilic representative of the family Halanaerobiacae capable of betaine degradation.</title>
        <authorList>
            <person name="Boltyanskaya Y."/>
            <person name="Kevbrin V."/>
            <person name="Detkova E."/>
            <person name="Grouzdev D.S."/>
            <person name="Koziaeva V."/>
            <person name="Zhilina T."/>
        </authorList>
    </citation>
    <scope>NUCLEOTIDE SEQUENCE</scope>
    <source>
        <strain evidence="3">Z-7014</strain>
    </source>
</reference>
<dbReference type="EMBL" id="JADPIE010000008">
    <property type="protein sequence ID" value="MBF8437957.1"/>
    <property type="molecule type" value="Genomic_DNA"/>
</dbReference>